<protein>
    <submittedName>
        <fullName evidence="1">Uncharacterized protein</fullName>
    </submittedName>
</protein>
<keyword evidence="2" id="KW-1185">Reference proteome</keyword>
<accession>W1NJH0</accession>
<reference evidence="2" key="1">
    <citation type="journal article" date="2013" name="Science">
        <title>The Amborella genome and the evolution of flowering plants.</title>
        <authorList>
            <consortium name="Amborella Genome Project"/>
        </authorList>
    </citation>
    <scope>NUCLEOTIDE SEQUENCE [LARGE SCALE GENOMIC DNA]</scope>
</reference>
<dbReference type="Pfam" id="PF07797">
    <property type="entry name" value="DUF1639"/>
    <property type="match status" value="1"/>
</dbReference>
<dbReference type="InterPro" id="IPR012438">
    <property type="entry name" value="DUF1639"/>
</dbReference>
<dbReference type="PANTHER" id="PTHR33130:SF12">
    <property type="entry name" value="EXPRESSED PROTEIN"/>
    <property type="match status" value="1"/>
</dbReference>
<proteinExistence type="predicted"/>
<dbReference type="Gramene" id="ERM95315">
    <property type="protein sequence ID" value="ERM95315"/>
    <property type="gene ID" value="AMTR_s00008p00136620"/>
</dbReference>
<dbReference type="HOGENOM" id="CLU_197797_0_0_1"/>
<dbReference type="EMBL" id="KI397486">
    <property type="protein sequence ID" value="ERM95315.1"/>
    <property type="molecule type" value="Genomic_DNA"/>
</dbReference>
<dbReference type="Proteomes" id="UP000017836">
    <property type="component" value="Unassembled WGS sequence"/>
</dbReference>
<name>W1NJH0_AMBTC</name>
<evidence type="ECO:0000313" key="1">
    <source>
        <dbReference type="EMBL" id="ERM95315.1"/>
    </source>
</evidence>
<dbReference type="AlphaFoldDB" id="W1NJH0"/>
<sequence length="78" mass="8804">MKTNGFLPKIEIHLSKKEIEDDLLAMGAKLPLRPKKRLAAAKKYIKDICIGNDLRHISPARYLVKEANCAQEDKGDDD</sequence>
<gene>
    <name evidence="1" type="ORF">AMTR_s00008p00136620</name>
</gene>
<evidence type="ECO:0000313" key="2">
    <source>
        <dbReference type="Proteomes" id="UP000017836"/>
    </source>
</evidence>
<dbReference type="PANTHER" id="PTHR33130">
    <property type="entry name" value="PUTATIVE (DUF1639)-RELATED"/>
    <property type="match status" value="1"/>
</dbReference>
<organism evidence="1 2">
    <name type="scientific">Amborella trichopoda</name>
    <dbReference type="NCBI Taxonomy" id="13333"/>
    <lineage>
        <taxon>Eukaryota</taxon>
        <taxon>Viridiplantae</taxon>
        <taxon>Streptophyta</taxon>
        <taxon>Embryophyta</taxon>
        <taxon>Tracheophyta</taxon>
        <taxon>Spermatophyta</taxon>
        <taxon>Magnoliopsida</taxon>
        <taxon>Amborellales</taxon>
        <taxon>Amborellaceae</taxon>
        <taxon>Amborella</taxon>
    </lineage>
</organism>